<proteinExistence type="predicted"/>
<evidence type="ECO:0000256" key="1">
    <source>
        <dbReference type="SAM" id="SignalP"/>
    </source>
</evidence>
<sequence>MATFTLIAHWMACIWYAIGNAERPKLKSKVGWLDILVNDTHQLIQSTKIQVNLQ</sequence>
<dbReference type="GeneID" id="105366541"/>
<keyword evidence="1" id="KW-0732">Signal</keyword>
<dbReference type="GO" id="GO:0042391">
    <property type="term" value="P:regulation of membrane potential"/>
    <property type="evidence" value="ECO:0007669"/>
    <property type="project" value="TreeGrafter"/>
</dbReference>
<feature type="signal peptide" evidence="1">
    <location>
        <begin position="1"/>
        <end position="21"/>
    </location>
</feature>
<dbReference type="Proteomes" id="UP000695007">
    <property type="component" value="Unplaced"/>
</dbReference>
<dbReference type="RefSeq" id="XP_011503329.1">
    <property type="nucleotide sequence ID" value="XM_011505027.1"/>
</dbReference>
<dbReference type="InterPro" id="IPR050818">
    <property type="entry name" value="KCNH_animal-type"/>
</dbReference>
<gene>
    <name evidence="3" type="primary">LOC105366541</name>
</gene>
<dbReference type="AlphaFoldDB" id="A0AAJ6YS91"/>
<dbReference type="GO" id="GO:0005886">
    <property type="term" value="C:plasma membrane"/>
    <property type="evidence" value="ECO:0007669"/>
    <property type="project" value="TreeGrafter"/>
</dbReference>
<protein>
    <submittedName>
        <fullName evidence="3">Potassium voltage-gated channel subfamily H member 2-like</fullName>
    </submittedName>
</protein>
<keyword evidence="2" id="KW-1185">Reference proteome</keyword>
<dbReference type="GO" id="GO:0005242">
    <property type="term" value="F:inward rectifier potassium channel activity"/>
    <property type="evidence" value="ECO:0007669"/>
    <property type="project" value="TreeGrafter"/>
</dbReference>
<dbReference type="PANTHER" id="PTHR10217:SF548">
    <property type="entry name" value="GH12235P"/>
    <property type="match status" value="1"/>
</dbReference>
<dbReference type="KEGG" id="csol:105366541"/>
<name>A0AAJ6YS91_9HYME</name>
<organism evidence="2 3">
    <name type="scientific">Ceratosolen solmsi marchali</name>
    <dbReference type="NCBI Taxonomy" id="326594"/>
    <lineage>
        <taxon>Eukaryota</taxon>
        <taxon>Metazoa</taxon>
        <taxon>Ecdysozoa</taxon>
        <taxon>Arthropoda</taxon>
        <taxon>Hexapoda</taxon>
        <taxon>Insecta</taxon>
        <taxon>Pterygota</taxon>
        <taxon>Neoptera</taxon>
        <taxon>Endopterygota</taxon>
        <taxon>Hymenoptera</taxon>
        <taxon>Apocrita</taxon>
        <taxon>Proctotrupomorpha</taxon>
        <taxon>Chalcidoidea</taxon>
        <taxon>Agaonidae</taxon>
        <taxon>Agaoninae</taxon>
        <taxon>Ceratosolen</taxon>
    </lineage>
</organism>
<evidence type="ECO:0000313" key="2">
    <source>
        <dbReference type="Proteomes" id="UP000695007"/>
    </source>
</evidence>
<feature type="chain" id="PRO_5042488795" evidence="1">
    <location>
        <begin position="22"/>
        <end position="54"/>
    </location>
</feature>
<evidence type="ECO:0000313" key="3">
    <source>
        <dbReference type="RefSeq" id="XP_011503329.1"/>
    </source>
</evidence>
<accession>A0AAJ6YS91</accession>
<dbReference type="PANTHER" id="PTHR10217">
    <property type="entry name" value="VOLTAGE AND LIGAND GATED POTASSIUM CHANNEL"/>
    <property type="match status" value="1"/>
</dbReference>
<reference evidence="3" key="1">
    <citation type="submission" date="2025-08" db="UniProtKB">
        <authorList>
            <consortium name="RefSeq"/>
        </authorList>
    </citation>
    <scope>IDENTIFICATION</scope>
</reference>